<gene>
    <name evidence="3" type="primary">LOC112684448</name>
</gene>
<name>A0A8B8FLH8_9HEMI</name>
<evidence type="ECO:0000313" key="3">
    <source>
        <dbReference type="RefSeq" id="XP_025411769.1"/>
    </source>
</evidence>
<evidence type="ECO:0000256" key="1">
    <source>
        <dbReference type="SAM" id="Phobius"/>
    </source>
</evidence>
<proteinExistence type="predicted"/>
<evidence type="ECO:0000313" key="2">
    <source>
        <dbReference type="Proteomes" id="UP000694846"/>
    </source>
</evidence>
<sequence length="239" mass="27856">MTPYDLWCPIQLYRINDLLVRLHRQLLTGVQKYRCLFFVSRRKIHHTLELYYMNFNPLLFISNYVKFMYFYITSQAIFDPKTFSDWQYVIVYLCCSCLFLRCKNLSNMTSDTHGPLTAYTGERLKTLLSNLAKRKKPYVIEGMRSMQSMDLMSDIGIRSNIIEISAQLLNKSKLDNIQDVYRLTVRSLTKCINIALDAERELNEANGDIATAISGKLNCVLLKNKGWKQSLDINYILVA</sequence>
<reference evidence="3" key="1">
    <citation type="submission" date="2025-08" db="UniProtKB">
        <authorList>
            <consortium name="RefSeq"/>
        </authorList>
    </citation>
    <scope>IDENTIFICATION</scope>
    <source>
        <tissue evidence="3">Whole body</tissue>
    </source>
</reference>
<dbReference type="OrthoDB" id="8143356at2759"/>
<protein>
    <submittedName>
        <fullName evidence="3">Uncharacterized protein LOC112684448</fullName>
    </submittedName>
</protein>
<keyword evidence="1" id="KW-0812">Transmembrane</keyword>
<feature type="transmembrane region" description="Helical" evidence="1">
    <location>
        <begin position="84"/>
        <end position="102"/>
    </location>
</feature>
<keyword evidence="1" id="KW-1133">Transmembrane helix</keyword>
<keyword evidence="1" id="KW-0472">Membrane</keyword>
<dbReference type="Proteomes" id="UP000694846">
    <property type="component" value="Unplaced"/>
</dbReference>
<feature type="transmembrane region" description="Helical" evidence="1">
    <location>
        <begin position="50"/>
        <end position="72"/>
    </location>
</feature>
<keyword evidence="2" id="KW-1185">Reference proteome</keyword>
<dbReference type="GeneID" id="112684448"/>
<organism evidence="2 3">
    <name type="scientific">Sipha flava</name>
    <name type="common">yellow sugarcane aphid</name>
    <dbReference type="NCBI Taxonomy" id="143950"/>
    <lineage>
        <taxon>Eukaryota</taxon>
        <taxon>Metazoa</taxon>
        <taxon>Ecdysozoa</taxon>
        <taxon>Arthropoda</taxon>
        <taxon>Hexapoda</taxon>
        <taxon>Insecta</taxon>
        <taxon>Pterygota</taxon>
        <taxon>Neoptera</taxon>
        <taxon>Paraneoptera</taxon>
        <taxon>Hemiptera</taxon>
        <taxon>Sternorrhyncha</taxon>
        <taxon>Aphidomorpha</taxon>
        <taxon>Aphidoidea</taxon>
        <taxon>Aphididae</taxon>
        <taxon>Sipha</taxon>
    </lineage>
</organism>
<dbReference type="AlphaFoldDB" id="A0A8B8FLH8"/>
<dbReference type="RefSeq" id="XP_025411769.1">
    <property type="nucleotide sequence ID" value="XM_025555984.1"/>
</dbReference>
<accession>A0A8B8FLH8</accession>